<keyword evidence="3" id="KW-1185">Reference proteome</keyword>
<reference evidence="2 3" key="1">
    <citation type="journal article" date="2015" name="Fungal Genet. Biol.">
        <title>Evolution of novel wood decay mechanisms in Agaricales revealed by the genome sequences of Fistulina hepatica and Cylindrobasidium torrendii.</title>
        <authorList>
            <person name="Floudas D."/>
            <person name="Held B.W."/>
            <person name="Riley R."/>
            <person name="Nagy L.G."/>
            <person name="Koehler G."/>
            <person name="Ransdell A.S."/>
            <person name="Younus H."/>
            <person name="Chow J."/>
            <person name="Chiniquy J."/>
            <person name="Lipzen A."/>
            <person name="Tritt A."/>
            <person name="Sun H."/>
            <person name="Haridas S."/>
            <person name="LaButti K."/>
            <person name="Ohm R.A."/>
            <person name="Kues U."/>
            <person name="Blanchette R.A."/>
            <person name="Grigoriev I.V."/>
            <person name="Minto R.E."/>
            <person name="Hibbett D.S."/>
        </authorList>
    </citation>
    <scope>NUCLEOTIDE SEQUENCE [LARGE SCALE GENOMIC DNA]</scope>
    <source>
        <strain evidence="2 3">ATCC 64428</strain>
    </source>
</reference>
<feature type="region of interest" description="Disordered" evidence="1">
    <location>
        <begin position="94"/>
        <end position="113"/>
    </location>
</feature>
<name>A0A0D7ALG4_9AGAR</name>
<gene>
    <name evidence="2" type="ORF">FISHEDRAFT_56128</name>
</gene>
<feature type="compositionally biased region" description="Polar residues" evidence="1">
    <location>
        <begin position="1"/>
        <end position="11"/>
    </location>
</feature>
<dbReference type="AlphaFoldDB" id="A0A0D7ALG4"/>
<protein>
    <submittedName>
        <fullName evidence="2">Uncharacterized protein</fullName>
    </submittedName>
</protein>
<proteinExistence type="predicted"/>
<organism evidence="2 3">
    <name type="scientific">Fistulina hepatica ATCC 64428</name>
    <dbReference type="NCBI Taxonomy" id="1128425"/>
    <lineage>
        <taxon>Eukaryota</taxon>
        <taxon>Fungi</taxon>
        <taxon>Dikarya</taxon>
        <taxon>Basidiomycota</taxon>
        <taxon>Agaricomycotina</taxon>
        <taxon>Agaricomycetes</taxon>
        <taxon>Agaricomycetidae</taxon>
        <taxon>Agaricales</taxon>
        <taxon>Fistulinaceae</taxon>
        <taxon>Fistulina</taxon>
    </lineage>
</organism>
<feature type="region of interest" description="Disordered" evidence="1">
    <location>
        <begin position="1"/>
        <end position="43"/>
    </location>
</feature>
<sequence>MSSTTSTNNIGNGPACHTPSRTNRFQRGQAADGRLSTKDLDAIPSPVGRTMRLVWPDPDDPRNGMVVPDLPFYPANNPLKGTKALSKTALIDPPHNAEIGDEGGFTKSRCDSETPVRLPPTKFLKNEGDFSISVGCTIPAWVRRAKEGSDDECDDFSDSDDGNNADDESELCWEYHCPRRFIRSDCEHWIVTEARIWRSETASSKTDGESGGLFMEDIGEHDDNVAPSHGMPVDTVRIVEDNIKSSSFM</sequence>
<dbReference type="EMBL" id="KN881645">
    <property type="protein sequence ID" value="KIY52151.1"/>
    <property type="molecule type" value="Genomic_DNA"/>
</dbReference>
<evidence type="ECO:0000313" key="3">
    <source>
        <dbReference type="Proteomes" id="UP000054144"/>
    </source>
</evidence>
<accession>A0A0D7ALG4</accession>
<evidence type="ECO:0000256" key="1">
    <source>
        <dbReference type="SAM" id="MobiDB-lite"/>
    </source>
</evidence>
<dbReference type="Proteomes" id="UP000054144">
    <property type="component" value="Unassembled WGS sequence"/>
</dbReference>
<evidence type="ECO:0000313" key="2">
    <source>
        <dbReference type="EMBL" id="KIY52151.1"/>
    </source>
</evidence>